<protein>
    <submittedName>
        <fullName evidence="2">Si:dkey-234h16.7</fullName>
    </submittedName>
</protein>
<keyword evidence="3" id="KW-1185">Reference proteome</keyword>
<accession>A0A3B3QWM3</accession>
<reference evidence="2" key="1">
    <citation type="submission" date="2025-08" db="UniProtKB">
        <authorList>
            <consortium name="Ensembl"/>
        </authorList>
    </citation>
    <scope>IDENTIFICATION</scope>
</reference>
<feature type="transmembrane region" description="Helical" evidence="1">
    <location>
        <begin position="29"/>
        <end position="50"/>
    </location>
</feature>
<reference evidence="2" key="2">
    <citation type="submission" date="2025-09" db="UniProtKB">
        <authorList>
            <consortium name="Ensembl"/>
        </authorList>
    </citation>
    <scope>IDENTIFICATION</scope>
</reference>
<keyword evidence="1" id="KW-0812">Transmembrane</keyword>
<name>A0A3B3QWM3_9TELE</name>
<keyword evidence="1" id="KW-1133">Transmembrane helix</keyword>
<proteinExistence type="predicted"/>
<evidence type="ECO:0000256" key="1">
    <source>
        <dbReference type="SAM" id="Phobius"/>
    </source>
</evidence>
<evidence type="ECO:0000313" key="2">
    <source>
        <dbReference type="Ensembl" id="ENSPKIP00000010040.1"/>
    </source>
</evidence>
<dbReference type="Ensembl" id="ENSPKIT00000034156.1">
    <property type="protein sequence ID" value="ENSPKIP00000010040.1"/>
    <property type="gene ID" value="ENSPKIG00000024909.1"/>
</dbReference>
<organism evidence="2 3">
    <name type="scientific">Paramormyrops kingsleyae</name>
    <dbReference type="NCBI Taxonomy" id="1676925"/>
    <lineage>
        <taxon>Eukaryota</taxon>
        <taxon>Metazoa</taxon>
        <taxon>Chordata</taxon>
        <taxon>Craniata</taxon>
        <taxon>Vertebrata</taxon>
        <taxon>Euteleostomi</taxon>
        <taxon>Actinopterygii</taxon>
        <taxon>Neopterygii</taxon>
        <taxon>Teleostei</taxon>
        <taxon>Osteoglossocephala</taxon>
        <taxon>Osteoglossomorpha</taxon>
        <taxon>Osteoglossiformes</taxon>
        <taxon>Mormyridae</taxon>
        <taxon>Paramormyrops</taxon>
    </lineage>
</organism>
<dbReference type="Proteomes" id="UP000261540">
    <property type="component" value="Unplaced"/>
</dbReference>
<sequence>ISFCLCAKGQQAESKTNERPFMVLQNQNLLLVSVLSVIVLVMVIMAVCVYKPLRRR</sequence>
<dbReference type="GeneTree" id="ENSGT01020000230750"/>
<evidence type="ECO:0000313" key="3">
    <source>
        <dbReference type="Proteomes" id="UP000261540"/>
    </source>
</evidence>
<dbReference type="AlphaFoldDB" id="A0A3B3QWM3"/>
<keyword evidence="1" id="KW-0472">Membrane</keyword>